<evidence type="ECO:0000256" key="1">
    <source>
        <dbReference type="SAM" id="SignalP"/>
    </source>
</evidence>
<organism evidence="2 3">
    <name type="scientific">Petrolisthes cinctipes</name>
    <name type="common">Flat porcelain crab</name>
    <dbReference type="NCBI Taxonomy" id="88211"/>
    <lineage>
        <taxon>Eukaryota</taxon>
        <taxon>Metazoa</taxon>
        <taxon>Ecdysozoa</taxon>
        <taxon>Arthropoda</taxon>
        <taxon>Crustacea</taxon>
        <taxon>Multicrustacea</taxon>
        <taxon>Malacostraca</taxon>
        <taxon>Eumalacostraca</taxon>
        <taxon>Eucarida</taxon>
        <taxon>Decapoda</taxon>
        <taxon>Pleocyemata</taxon>
        <taxon>Anomura</taxon>
        <taxon>Galatheoidea</taxon>
        <taxon>Porcellanidae</taxon>
        <taxon>Petrolisthes</taxon>
    </lineage>
</organism>
<gene>
    <name evidence="2" type="ORF">Pcinc_041885</name>
</gene>
<evidence type="ECO:0000313" key="2">
    <source>
        <dbReference type="EMBL" id="KAK3851476.1"/>
    </source>
</evidence>
<comment type="caution">
    <text evidence="2">The sequence shown here is derived from an EMBL/GenBank/DDBJ whole genome shotgun (WGS) entry which is preliminary data.</text>
</comment>
<proteinExistence type="predicted"/>
<evidence type="ECO:0000313" key="3">
    <source>
        <dbReference type="Proteomes" id="UP001286313"/>
    </source>
</evidence>
<feature type="chain" id="PRO_5042059317" evidence="1">
    <location>
        <begin position="30"/>
        <end position="81"/>
    </location>
</feature>
<dbReference type="AlphaFoldDB" id="A0AAE1BIQ9"/>
<dbReference type="EMBL" id="JAWQEG010007883">
    <property type="protein sequence ID" value="KAK3851476.1"/>
    <property type="molecule type" value="Genomic_DNA"/>
</dbReference>
<sequence>MAPKPLSSSLLLLLTVSLALVLLSNGVMARVPSKLIPLPEDPCSREGGMCAYQSTCPPSFLHPTPGLCPEQQQYGVQCCMT</sequence>
<protein>
    <submittedName>
        <fullName evidence="2">Uncharacterized protein</fullName>
    </submittedName>
</protein>
<keyword evidence="3" id="KW-1185">Reference proteome</keyword>
<reference evidence="2" key="1">
    <citation type="submission" date="2023-10" db="EMBL/GenBank/DDBJ databases">
        <title>Genome assemblies of two species of porcelain crab, Petrolisthes cinctipes and Petrolisthes manimaculis (Anomura: Porcellanidae).</title>
        <authorList>
            <person name="Angst P."/>
        </authorList>
    </citation>
    <scope>NUCLEOTIDE SEQUENCE</scope>
    <source>
        <strain evidence="2">PB745_01</strain>
        <tissue evidence="2">Gill</tissue>
    </source>
</reference>
<feature type="signal peptide" evidence="1">
    <location>
        <begin position="1"/>
        <end position="29"/>
    </location>
</feature>
<dbReference type="Proteomes" id="UP001286313">
    <property type="component" value="Unassembled WGS sequence"/>
</dbReference>
<accession>A0AAE1BIQ9</accession>
<feature type="non-terminal residue" evidence="2">
    <location>
        <position position="81"/>
    </location>
</feature>
<keyword evidence="1" id="KW-0732">Signal</keyword>
<name>A0AAE1BIQ9_PETCI</name>